<protein>
    <submittedName>
        <fullName evidence="1">DUF1853 family protein</fullName>
    </submittedName>
</protein>
<organism evidence="1 2">
    <name type="scientific">Halomonas pelophila</name>
    <dbReference type="NCBI Taxonomy" id="3151122"/>
    <lineage>
        <taxon>Bacteria</taxon>
        <taxon>Pseudomonadati</taxon>
        <taxon>Pseudomonadota</taxon>
        <taxon>Gammaproteobacteria</taxon>
        <taxon>Oceanospirillales</taxon>
        <taxon>Halomonadaceae</taxon>
        <taxon>Halomonas</taxon>
    </lineage>
</organism>
<dbReference type="Pfam" id="PF08907">
    <property type="entry name" value="DUF1853"/>
    <property type="match status" value="1"/>
</dbReference>
<dbReference type="EMBL" id="JBEGCI010000004">
    <property type="protein sequence ID" value="MEQ6888213.1"/>
    <property type="molecule type" value="Genomic_DNA"/>
</dbReference>
<evidence type="ECO:0000313" key="1">
    <source>
        <dbReference type="EMBL" id="MEQ6888213.1"/>
    </source>
</evidence>
<accession>A0ABV1N3A5</accession>
<proteinExistence type="predicted"/>
<reference evidence="1 2" key="1">
    <citation type="submission" date="2024-05" db="EMBL/GenBank/DDBJ databases">
        <title>Halomonas sp. CS7 16S ribosomal RNA gene Genome sequencing and assembly.</title>
        <authorList>
            <person name="Yook S."/>
        </authorList>
    </citation>
    <scope>NUCLEOTIDE SEQUENCE [LARGE SCALE GENOMIC DNA]</scope>
    <source>
        <strain evidence="1 2">CS7</strain>
    </source>
</reference>
<dbReference type="RefSeq" id="WP_349757759.1">
    <property type="nucleotide sequence ID" value="NZ_JBEGCI010000004.1"/>
</dbReference>
<sequence length="333" mass="37560">MPLSASAQRLLDHCRHPLVRDLGWILLAPCLVEMPGAARPTREELGLADDERLAAWLLAHERSPGRLEAHLVPTLRGRMGLYHERLWQFLLEEAPATRLLAHNLRIHQGKRTLGELDLLYARRDDPRPVHLEVAIKFYLGLVEGPGTPESQARWIGPGGADSLLAKRDHLFHHQLRLARTPEAIEALHPLLPPVDSAGQPQWAKDPATAVRLAMPGVLFYPWHAPLPAPRDATPDHLRGRWLYAQDWPRLRAGLPRGTRGAWLHKPHWLALPRHEDLEALSVLERQLAAHFEASARPIQIVLHHPESNARRLVLVPDDWPRQIPLPTHAIPGA</sequence>
<comment type="caution">
    <text evidence="1">The sequence shown here is derived from an EMBL/GenBank/DDBJ whole genome shotgun (WGS) entry which is preliminary data.</text>
</comment>
<dbReference type="Proteomes" id="UP001472978">
    <property type="component" value="Unassembled WGS sequence"/>
</dbReference>
<keyword evidence="2" id="KW-1185">Reference proteome</keyword>
<evidence type="ECO:0000313" key="2">
    <source>
        <dbReference type="Proteomes" id="UP001472978"/>
    </source>
</evidence>
<gene>
    <name evidence="1" type="ORF">ABE957_05915</name>
</gene>
<dbReference type="InterPro" id="IPR015003">
    <property type="entry name" value="DUF1853"/>
</dbReference>
<name>A0ABV1N3A5_9GAMM</name>